<organism evidence="1 2">
    <name type="scientific">Corallococcus interemptor</name>
    <dbReference type="NCBI Taxonomy" id="2316720"/>
    <lineage>
        <taxon>Bacteria</taxon>
        <taxon>Pseudomonadati</taxon>
        <taxon>Myxococcota</taxon>
        <taxon>Myxococcia</taxon>
        <taxon>Myxococcales</taxon>
        <taxon>Cystobacterineae</taxon>
        <taxon>Myxococcaceae</taxon>
        <taxon>Corallococcus</taxon>
    </lineage>
</organism>
<accession>A0A3A8Q956</accession>
<keyword evidence="2" id="KW-1185">Reference proteome</keyword>
<protein>
    <submittedName>
        <fullName evidence="1">Uncharacterized protein</fullName>
    </submittedName>
</protein>
<evidence type="ECO:0000313" key="2">
    <source>
        <dbReference type="Proteomes" id="UP000282656"/>
    </source>
</evidence>
<sequence length="535" mass="59161">MTPAVNEDRLRRLHQRGEAFFQGLSHMPPEHRQLLRRAWEEALKAGEAGDARKEALNATLTVSRLDSILCLLERITRTSHWLDGQGVWFGQARHCLLDAVGHAGADMPLPPPFLTVEPIDSPLYVPRARIPGTWLAQATPANLPLPVVLCPGNLLEEPWAWATLFHELGHHLDAARRDTVEVLAMPELRGQPDTLGAWSGEKWVSEVIADLYAGLLGGPGAVETLKAAFTVKPMSSSHPSDEDRIRVLEAAWTGVRDGKVPTGTTPADIVARALVERFGTWRSRVVRDCAQADTAVEARLLPGRLYRQHTHGASPDALRETCQAAFASDQMVRPLWVLTEAHLKTLAGAMKNLVNTRVQPGTETLKVPPVDLMIRHERISFVGATHGQLLPKLKEARERRGRPHAHIELFALADAPLRELILGGRSGEVLIAERDASLGALRDYLSQEGVPHRVFLFYQPYFFASYWDVEGVEARPASAPPAHIHVSSAQWGMDLRHAVGQDLESPSGQPLPMAMQRRVEALTHLRRLSRELTSS</sequence>
<reference evidence="2" key="1">
    <citation type="submission" date="2018-09" db="EMBL/GenBank/DDBJ databases">
        <authorList>
            <person name="Livingstone P.G."/>
            <person name="Whitworth D.E."/>
        </authorList>
    </citation>
    <scope>NUCLEOTIDE SEQUENCE [LARGE SCALE GENOMIC DNA]</scope>
    <source>
        <strain evidence="2">AB047A</strain>
    </source>
</reference>
<evidence type="ECO:0000313" key="1">
    <source>
        <dbReference type="EMBL" id="RKH65213.1"/>
    </source>
</evidence>
<gene>
    <name evidence="1" type="ORF">D7X96_24150</name>
</gene>
<comment type="caution">
    <text evidence="1">The sequence shown here is derived from an EMBL/GenBank/DDBJ whole genome shotgun (WGS) entry which is preliminary data.</text>
</comment>
<dbReference type="Proteomes" id="UP000282656">
    <property type="component" value="Unassembled WGS sequence"/>
</dbReference>
<dbReference type="EMBL" id="RAWM01000074">
    <property type="protein sequence ID" value="RKH65213.1"/>
    <property type="molecule type" value="Genomic_DNA"/>
</dbReference>
<dbReference type="AlphaFoldDB" id="A0A3A8Q956"/>
<proteinExistence type="predicted"/>
<name>A0A3A8Q956_9BACT</name>